<evidence type="ECO:0000313" key="1">
    <source>
        <dbReference type="EMBL" id="CBW47066.1"/>
    </source>
</evidence>
<evidence type="ECO:0000313" key="2">
    <source>
        <dbReference type="Proteomes" id="UP000258344"/>
    </source>
</evidence>
<dbReference type="Proteomes" id="UP000258344">
    <property type="component" value="Segment"/>
</dbReference>
<proteinExistence type="predicted"/>
<name>E3PZB5_9CAUD</name>
<protein>
    <submittedName>
        <fullName evidence="1">Uncharacterized protein</fullName>
    </submittedName>
</protein>
<dbReference type="EMBL" id="FR682616">
    <property type="protein sequence ID" value="CBW47066.1"/>
    <property type="molecule type" value="Genomic_DNA"/>
</dbReference>
<reference evidence="1 2" key="1">
    <citation type="journal article" date="2014" name="Front. Microbiol.">
        <title>Comparative genomics defines the core genome of the growing N4-like phage genus and identifies N4-like Roseophage specific genes.</title>
        <authorList>
            <person name="Chan J.Z."/>
            <person name="Millard A.D."/>
            <person name="Mann N.H."/>
            <person name="Schafer H."/>
        </authorList>
    </citation>
    <scope>NUCLEOTIDE SEQUENCE [LARGE SCALE GENOMIC DNA]</scope>
</reference>
<sequence>MSDPCPHPSDVIKTVRGSTIGSDEIRMGRLGDALIECGQEKDIAVQGYEELSEILR</sequence>
<organism evidence="1 2">
    <name type="scientific">Roseovarius sp. 217 phage 1</name>
    <dbReference type="NCBI Taxonomy" id="874471"/>
    <lineage>
        <taxon>Viruses</taxon>
        <taxon>Duplodnaviria</taxon>
        <taxon>Heunggongvirae</taxon>
        <taxon>Uroviricota</taxon>
        <taxon>Caudoviricetes</taxon>
        <taxon>Schitoviridae</taxon>
        <taxon>Rhodovirinae</taxon>
        <taxon>Plymouthvirus</taxon>
        <taxon>Roseovarius Plymouth podovirus 1</taxon>
    </lineage>
</organism>
<accession>E3PZB5</accession>